<feature type="compositionally biased region" description="Basic residues" evidence="1">
    <location>
        <begin position="309"/>
        <end position="326"/>
    </location>
</feature>
<dbReference type="Proteomes" id="UP001415857">
    <property type="component" value="Unassembled WGS sequence"/>
</dbReference>
<feature type="compositionally biased region" description="Polar residues" evidence="1">
    <location>
        <begin position="572"/>
        <end position="587"/>
    </location>
</feature>
<feature type="compositionally biased region" description="Polar residues" evidence="1">
    <location>
        <begin position="782"/>
        <end position="797"/>
    </location>
</feature>
<protein>
    <recommendedName>
        <fullName evidence="4">MATH domain-containing protein</fullName>
    </recommendedName>
</protein>
<feature type="region of interest" description="Disordered" evidence="1">
    <location>
        <begin position="423"/>
        <end position="444"/>
    </location>
</feature>
<dbReference type="AlphaFoldDB" id="A0AAP0X782"/>
<name>A0AAP0X782_LIQFO</name>
<feature type="compositionally biased region" description="Basic and acidic residues" evidence="1">
    <location>
        <begin position="214"/>
        <end position="236"/>
    </location>
</feature>
<proteinExistence type="predicted"/>
<evidence type="ECO:0000256" key="1">
    <source>
        <dbReference type="SAM" id="MobiDB-lite"/>
    </source>
</evidence>
<feature type="region of interest" description="Disordered" evidence="1">
    <location>
        <begin position="213"/>
        <end position="236"/>
    </location>
</feature>
<feature type="region of interest" description="Disordered" evidence="1">
    <location>
        <begin position="489"/>
        <end position="517"/>
    </location>
</feature>
<dbReference type="EMBL" id="JBBPBK010000001">
    <property type="protein sequence ID" value="KAK9292267.1"/>
    <property type="molecule type" value="Genomic_DNA"/>
</dbReference>
<evidence type="ECO:0008006" key="4">
    <source>
        <dbReference type="Google" id="ProtNLM"/>
    </source>
</evidence>
<dbReference type="PANTHER" id="PTHR47477">
    <property type="entry name" value="TNF RECEPTOR-ASSOCIATED FACTOR HOMOLOG 1A"/>
    <property type="match status" value="1"/>
</dbReference>
<organism evidence="2 3">
    <name type="scientific">Liquidambar formosana</name>
    <name type="common">Formosan gum</name>
    <dbReference type="NCBI Taxonomy" id="63359"/>
    <lineage>
        <taxon>Eukaryota</taxon>
        <taxon>Viridiplantae</taxon>
        <taxon>Streptophyta</taxon>
        <taxon>Embryophyta</taxon>
        <taxon>Tracheophyta</taxon>
        <taxon>Spermatophyta</taxon>
        <taxon>Magnoliopsida</taxon>
        <taxon>eudicotyledons</taxon>
        <taxon>Gunneridae</taxon>
        <taxon>Pentapetalae</taxon>
        <taxon>Saxifragales</taxon>
        <taxon>Altingiaceae</taxon>
        <taxon>Liquidambar</taxon>
    </lineage>
</organism>
<accession>A0AAP0X782</accession>
<comment type="caution">
    <text evidence="2">The sequence shown here is derived from an EMBL/GenBank/DDBJ whole genome shotgun (WGS) entry which is preliminary data.</text>
</comment>
<feature type="region of interest" description="Disordered" evidence="1">
    <location>
        <begin position="301"/>
        <end position="407"/>
    </location>
</feature>
<feature type="region of interest" description="Disordered" evidence="1">
    <location>
        <begin position="569"/>
        <end position="593"/>
    </location>
</feature>
<keyword evidence="3" id="KW-1185">Reference proteome</keyword>
<gene>
    <name evidence="2" type="ORF">L1049_020231</name>
</gene>
<feature type="region of interest" description="Disordered" evidence="1">
    <location>
        <begin position="782"/>
        <end position="824"/>
    </location>
</feature>
<dbReference type="PANTHER" id="PTHR47477:SF8">
    <property type="entry name" value="TNF RECEPTOR-ASSOCIATED FACTOR HOMOLOG 1A"/>
    <property type="match status" value="1"/>
</dbReference>
<feature type="compositionally biased region" description="Acidic residues" evidence="1">
    <location>
        <begin position="372"/>
        <end position="384"/>
    </location>
</feature>
<dbReference type="InterPro" id="IPR055327">
    <property type="entry name" value="TRAF1A/B"/>
</dbReference>
<reference evidence="2 3" key="1">
    <citation type="journal article" date="2024" name="Plant J.">
        <title>Genome sequences and population genomics reveal climatic adaptation and genomic divergence between two closely related sweetgum species.</title>
        <authorList>
            <person name="Xu W.Q."/>
            <person name="Ren C.Q."/>
            <person name="Zhang X.Y."/>
            <person name="Comes H.P."/>
            <person name="Liu X.H."/>
            <person name="Li Y.G."/>
            <person name="Kettle C.J."/>
            <person name="Jalonen R."/>
            <person name="Gaisberger H."/>
            <person name="Ma Y.Z."/>
            <person name="Qiu Y.X."/>
        </authorList>
    </citation>
    <scope>NUCLEOTIDE SEQUENCE [LARGE SCALE GENOMIC DNA]</scope>
    <source>
        <strain evidence="2">Hangzhou</strain>
    </source>
</reference>
<sequence>MHFLMLHSMEVFQILCIDSGRKSMIGAGKNLWSCLKYKMDSLFPDTLEIRAQVQIIREKAHRPFRCLDRQYRRELVRVYLTNVEQICRRFVEERRGKLGKLIEDRVRWLSFCNFWMGVDQNTRHLMSREKTDVILRVVVKHFFVEKEVTSTLVMDSLNSGLKALEAQSRSKKGKANLLDIVETSAPIVRVEDDMFILADDVLSLLERAALELSPPKDEKGPQNRTKDGNFGEDFNKDSIERDERRLTELGRRTVEIFVLAHIFSNKIEVAYQEAVALKRQEELIREEEAAGLAEIEQRAKRRVAEKEKRSKKKLNKQKKSSRKGKDRGKDDKFDVEVQEQNQQDSPSDERIEESSSVKLAQSMPEKPNALEDVSDVSDIEDDVGETLQFDTEDRDAGPVNWDTYTTDAHPSMESFSIIMNGLPVQNGHTEKSSPLMDDSSSTCSTDSVTSVVINGPCKGNSLLNYKSQKSPSRAENQGVMETNEQINRSTENNSLPGDPAMNAGHRNDASGSSDSAPEFKAALSLKDHVQRLEQTLVKKEVVVSLPKKLCVKDQVDVDRPSKQMMVAEVSLSPRSSTKSVQPKSVPNSDAVPVSVRGDSLINFPQTDTTVSPIKQKPQILVMSKPDVQKTTSKPVCSPIENLTIDQVPVRSRPSSTLVPGCRPTAPMVLTAPSLSWSVSAARQLDPDRSPQTPNFVPQSYRNAILTKTLTANVTGLLPSSSSAENPLLAYSQSPALKLSPQSSTRTDQGLAPSGFTFGSVAPEVLHNETYWTDACQDNATGTPVDSSSLNCYQNSDGPGSRGLQADFTEDFPYGESSRQSQRASLDEFPHLDIINYLLDEELGNGKAANGSYGLNESQ</sequence>
<evidence type="ECO:0000313" key="3">
    <source>
        <dbReference type="Proteomes" id="UP001415857"/>
    </source>
</evidence>
<evidence type="ECO:0000313" key="2">
    <source>
        <dbReference type="EMBL" id="KAK9292267.1"/>
    </source>
</evidence>